<keyword evidence="1" id="KW-1133">Transmembrane helix</keyword>
<dbReference type="PANTHER" id="PTHR31694">
    <property type="entry name" value="DESICCATION-LIKE PROTEIN"/>
    <property type="match status" value="1"/>
</dbReference>
<dbReference type="Gene3D" id="1.20.1260.10">
    <property type="match status" value="1"/>
</dbReference>
<keyword evidence="1" id="KW-0472">Membrane</keyword>
<dbReference type="Proteomes" id="UP000460221">
    <property type="component" value="Unassembled WGS sequence"/>
</dbReference>
<accession>A0A7K1FGN5</accession>
<dbReference type="InterPro" id="IPR006311">
    <property type="entry name" value="TAT_signal"/>
</dbReference>
<dbReference type="SUPFAM" id="SSF47240">
    <property type="entry name" value="Ferritin-like"/>
    <property type="match status" value="1"/>
</dbReference>
<reference evidence="2 3" key="1">
    <citation type="submission" date="2019-11" db="EMBL/GenBank/DDBJ databases">
        <authorList>
            <person name="Jiang L.-Q."/>
        </authorList>
    </citation>
    <scope>NUCLEOTIDE SEQUENCE [LARGE SCALE GENOMIC DNA]</scope>
    <source>
        <strain evidence="2 3">YIM 132087</strain>
    </source>
</reference>
<dbReference type="NCBIfam" id="TIGR01409">
    <property type="entry name" value="TAT_signal_seq"/>
    <property type="match status" value="1"/>
</dbReference>
<dbReference type="RefSeq" id="WP_154767175.1">
    <property type="nucleotide sequence ID" value="NZ_WLYK01000001.1"/>
</dbReference>
<dbReference type="AlphaFoldDB" id="A0A7K1FGN5"/>
<keyword evidence="3" id="KW-1185">Reference proteome</keyword>
<protein>
    <submittedName>
        <fullName evidence="2">Twin-arginine translocation signal domain-containing protein</fullName>
    </submittedName>
</protein>
<name>A0A7K1FGN5_9ACTN</name>
<dbReference type="InterPro" id="IPR012347">
    <property type="entry name" value="Ferritin-like"/>
</dbReference>
<feature type="transmembrane region" description="Helical" evidence="1">
    <location>
        <begin position="24"/>
        <end position="45"/>
    </location>
</feature>
<dbReference type="PANTHER" id="PTHR31694:SF26">
    <property type="entry name" value="OS05G0151100 PROTEIN"/>
    <property type="match status" value="1"/>
</dbReference>
<dbReference type="InterPro" id="IPR019546">
    <property type="entry name" value="TAT_signal_bac_arc"/>
</dbReference>
<keyword evidence="1" id="KW-0812">Transmembrane</keyword>
<dbReference type="InterPro" id="IPR009078">
    <property type="entry name" value="Ferritin-like_SF"/>
</dbReference>
<evidence type="ECO:0000256" key="1">
    <source>
        <dbReference type="SAM" id="Phobius"/>
    </source>
</evidence>
<comment type="caution">
    <text evidence="2">The sequence shown here is derived from an EMBL/GenBank/DDBJ whole genome shotgun (WGS) entry which is preliminary data.</text>
</comment>
<organism evidence="2 3">
    <name type="scientific">Nakamurella alba</name>
    <dbReference type="NCBI Taxonomy" id="2665158"/>
    <lineage>
        <taxon>Bacteria</taxon>
        <taxon>Bacillati</taxon>
        <taxon>Actinomycetota</taxon>
        <taxon>Actinomycetes</taxon>
        <taxon>Nakamurellales</taxon>
        <taxon>Nakamurellaceae</taxon>
        <taxon>Nakamurella</taxon>
    </lineage>
</organism>
<evidence type="ECO:0000313" key="2">
    <source>
        <dbReference type="EMBL" id="MTD13287.1"/>
    </source>
</evidence>
<dbReference type="CDD" id="cd00657">
    <property type="entry name" value="Ferritin_like"/>
    <property type="match status" value="1"/>
</dbReference>
<dbReference type="PROSITE" id="PS51318">
    <property type="entry name" value="TAT"/>
    <property type="match status" value="1"/>
</dbReference>
<gene>
    <name evidence="2" type="ORF">GIS00_04905</name>
</gene>
<evidence type="ECO:0000313" key="3">
    <source>
        <dbReference type="Proteomes" id="UP000460221"/>
    </source>
</evidence>
<sequence length="218" mass="22441">MGDRQLFGGRSVLQFRSNTDRRSFLKFAGLVGVGATLAGGGMLAVPSAAEAADIKKASAAGGDVDILNYALVLEYLEADFYAQGIAKGFLSGRELELITPIGDHEKEHVTAVTAAVTSLGGTPAEKPKITYPAGTFDSKESFLKNASVFEELGVTAYHGQVPLISSGDVLAAAASIAGVESRHAAVIATLTGGKPFPAPVEAHATMDEVLAVVQPLIG</sequence>
<proteinExistence type="predicted"/>
<dbReference type="EMBL" id="WLYK01000001">
    <property type="protein sequence ID" value="MTD13287.1"/>
    <property type="molecule type" value="Genomic_DNA"/>
</dbReference>
<dbReference type="InterPro" id="IPR052965">
    <property type="entry name" value="Pigment-catalase-like"/>
</dbReference>
<dbReference type="Pfam" id="PF13668">
    <property type="entry name" value="Ferritin_2"/>
    <property type="match status" value="1"/>
</dbReference>